<evidence type="ECO:0000259" key="14">
    <source>
        <dbReference type="PROSITE" id="PS50237"/>
    </source>
</evidence>
<organism evidence="15 16">
    <name type="scientific">Adineta ricciae</name>
    <name type="common">Rotifer</name>
    <dbReference type="NCBI Taxonomy" id="249248"/>
    <lineage>
        <taxon>Eukaryota</taxon>
        <taxon>Metazoa</taxon>
        <taxon>Spiralia</taxon>
        <taxon>Gnathifera</taxon>
        <taxon>Rotifera</taxon>
        <taxon>Eurotatoria</taxon>
        <taxon>Bdelloidea</taxon>
        <taxon>Adinetida</taxon>
        <taxon>Adinetidae</taxon>
        <taxon>Adineta</taxon>
    </lineage>
</organism>
<dbReference type="OrthoDB" id="8068875at2759"/>
<evidence type="ECO:0000256" key="2">
    <source>
        <dbReference type="ARBA" id="ARBA00004906"/>
    </source>
</evidence>
<comment type="pathway">
    <text evidence="2">Protein modification; protein ubiquitination.</text>
</comment>
<evidence type="ECO:0000256" key="11">
    <source>
        <dbReference type="ARBA" id="ARBA00077269"/>
    </source>
</evidence>
<dbReference type="Proteomes" id="UP000663852">
    <property type="component" value="Unassembled WGS sequence"/>
</dbReference>
<evidence type="ECO:0000256" key="4">
    <source>
        <dbReference type="ARBA" id="ARBA00022499"/>
    </source>
</evidence>
<keyword evidence="7" id="KW-0832">Ubl conjugation</keyword>
<dbReference type="GO" id="GO:0061630">
    <property type="term" value="F:ubiquitin protein ligase activity"/>
    <property type="evidence" value="ECO:0007669"/>
    <property type="project" value="UniProtKB-EC"/>
</dbReference>
<feature type="domain" description="HECT" evidence="14">
    <location>
        <begin position="1130"/>
        <end position="1469"/>
    </location>
</feature>
<evidence type="ECO:0000256" key="13">
    <source>
        <dbReference type="PROSITE-ProRule" id="PRU00104"/>
    </source>
</evidence>
<reference evidence="15" key="1">
    <citation type="submission" date="2021-02" db="EMBL/GenBank/DDBJ databases">
        <authorList>
            <person name="Nowell W R."/>
        </authorList>
    </citation>
    <scope>NUCLEOTIDE SEQUENCE</scope>
</reference>
<dbReference type="PROSITE" id="PS50237">
    <property type="entry name" value="HECT"/>
    <property type="match status" value="1"/>
</dbReference>
<name>A0A813X186_ADIRI</name>
<evidence type="ECO:0000256" key="9">
    <source>
        <dbReference type="ARBA" id="ARBA00063372"/>
    </source>
</evidence>
<proteinExistence type="inferred from homology"/>
<dbReference type="GO" id="GO:0006511">
    <property type="term" value="P:ubiquitin-dependent protein catabolic process"/>
    <property type="evidence" value="ECO:0007669"/>
    <property type="project" value="TreeGrafter"/>
</dbReference>
<evidence type="ECO:0000256" key="1">
    <source>
        <dbReference type="ARBA" id="ARBA00000885"/>
    </source>
</evidence>
<evidence type="ECO:0000256" key="8">
    <source>
        <dbReference type="ARBA" id="ARBA00061050"/>
    </source>
</evidence>
<dbReference type="InterPro" id="IPR014848">
    <property type="entry name" value="Rgp1"/>
</dbReference>
<dbReference type="SUPFAM" id="SSF56204">
    <property type="entry name" value="Hect, E3 ligase catalytic domain"/>
    <property type="match status" value="1"/>
</dbReference>
<dbReference type="EMBL" id="CAJNOJ010000023">
    <property type="protein sequence ID" value="CAF0858413.1"/>
    <property type="molecule type" value="Genomic_DNA"/>
</dbReference>
<evidence type="ECO:0000256" key="12">
    <source>
        <dbReference type="ARBA" id="ARBA00081642"/>
    </source>
</evidence>
<comment type="subunit">
    <text evidence="9">Interacts with 26S proteasomes. Interacts (via the HECT domain) with UBE2D1 and, less efficiently, with UBE2L3.</text>
</comment>
<comment type="catalytic activity">
    <reaction evidence="1">
        <text>S-ubiquitinyl-[E2 ubiquitin-conjugating enzyme]-L-cysteine + [acceptor protein]-L-lysine = [E2 ubiquitin-conjugating enzyme]-L-cysteine + N(6)-ubiquitinyl-[acceptor protein]-L-lysine.</text>
        <dbReference type="EC" id="2.3.2.26"/>
    </reaction>
</comment>
<dbReference type="FunFam" id="3.90.1750.10:FF:000014">
    <property type="entry name" value="Putative Ubiquitin-protein ligase E3C"/>
    <property type="match status" value="1"/>
</dbReference>
<evidence type="ECO:0000256" key="7">
    <source>
        <dbReference type="ARBA" id="ARBA00022843"/>
    </source>
</evidence>
<evidence type="ECO:0000313" key="15">
    <source>
        <dbReference type="EMBL" id="CAF0858413.1"/>
    </source>
</evidence>
<dbReference type="InterPro" id="IPR000569">
    <property type="entry name" value="HECT_dom"/>
</dbReference>
<dbReference type="Pfam" id="PF00632">
    <property type="entry name" value="HECT"/>
    <property type="match status" value="1"/>
</dbReference>
<sequence length="1469" mass="168548">MIEVIAEILRGPVFIAGETLHCQIKFTNKSTNETNSNGNFEKISWASVQLHCQRYVNEQKVNLQQQQQQQASNSNIKSNDSTATNVDVVPLDSTALIATKGETGQTVYTSKPCVLFCDLKLHPGEIRTFSYQETISTHVPPTFRGNYVKYSYKLTIGTQRVNCPTTLIRVPFRVLVIPDLDKYIRQDRAAIASSQTGTKIDNPFVCSSRTEIDSLTTALDALQILSSRTHQNVYNISNNRGRVCRLTLFKNNFKLGEDILGTIDFDQTDVPCVQYTVTLQSEETLNPTYRRKSSQLSNVTSYTKQSEFSLSTLETHLSISIPLSCTPTFSMDLVSLRWKLHFEFVTSKAPRSLLPANVDSSSSTTWSTANSIEVESMTWDLPIKILPTNPYFANNVAKMHSFLFVGNHKSQPAQDYSRTSNSKNLDDFIKRTEQERQKRELTRKQLYSAIKIQSFYRRVRAQKELTKLARARITTLIAQLQSTSFNEENLVHLANLIKFGFQPNADANLMMSLIDSCWKHRQAIVEKLSNDNPPLKIALAKLLKYTVRCLSYFESIRLPTRFIEWFTDVNSYTNEKQTSPSQNVQILTSYFLRNIIRNGYYTQMCSIIESKVPPNVSKSSRVPAIESIVELLARPIECQSLDSVVRDEALVTLRNELFSRSDLPALPLIITPTLIHRPNFPSRRYIELVDFHPTFPIDSSLYQNWKLYQLHAALLIIDSRIDELPASLTKRIVAIIRYFSNGLITTNFKNLPIHDQNADEHDRDDQMNMDTDEPDGELIGDCLTILNKRSITNYLIKLADRQSHQTLTNDDNDYIGNLATIAHSLIFHRNESILRSNFLLSLSTSTAFLRHLWYVCRTLTYETDYREQVLLLSHISCANPLLKDIDIDRIEPLLVTFCSLYSMSLVPLHDDEFFRGPPETAFHTSQISQMVRILQDVCMGIVRFMYPDKQITNPSTNTTDDSEPMTKTLRANKQVEIARQKATKFSIVFKIIVQLLQQLRARDVRRQFCPPENWLTNQFHLHLDKTYIVPFARGLSDPLLLSSDAYFSRERAPDAFTFSVTELRLLTILQQIPFVIPFDTRVQVLNLLVQQDKMEQQQGAEFLQAGSTINVRIRRDYIYEDAFEKLSPQNEPNLRRRMRVSFINAVGLDEAGVDGGGLFREFMNELLKSSFNPIRGLFKLTSDGFLYPNPNIAFIDENFGPHYYFLGRILGKAIYEKFLAELPFATFFLQKILSRSSGKVDIHHLASLDPEMYKNLLYLKNYDGNVEDLGLDFTIVNSEIGQTEVTELKPNGRNIAVTNENRIEYIHLVASYKLNKQINEQVFKFRQGLGDVINLEWLRMFDANELRILISGAPGEIDVNDWRNHSQYRAPYSKEHPVIQAFWRCVHDFTEDQKRKLLKFTTSCSRPPLFGFKELYPEFCIQSAGSEIDRLPTSNTCINLLKLPEYKDENVLKEKLLYAIQAAAGFEYS</sequence>
<evidence type="ECO:0000313" key="16">
    <source>
        <dbReference type="Proteomes" id="UP000663852"/>
    </source>
</evidence>
<dbReference type="PANTHER" id="PTHR45700">
    <property type="entry name" value="UBIQUITIN-PROTEIN LIGASE E3C"/>
    <property type="match status" value="1"/>
</dbReference>
<dbReference type="Gene3D" id="3.30.2410.10">
    <property type="entry name" value="Hect, E3 ligase catalytic domain"/>
    <property type="match status" value="1"/>
</dbReference>
<dbReference type="CDD" id="cd00078">
    <property type="entry name" value="HECTc"/>
    <property type="match status" value="1"/>
</dbReference>
<dbReference type="FunFam" id="3.30.2160.10:FF:000002">
    <property type="entry name" value="Putative Ubiquitin-protein ligase E3C"/>
    <property type="match status" value="1"/>
</dbReference>
<protein>
    <recommendedName>
        <fullName evidence="10">Ubiquitin-protein ligase E3C</fullName>
        <ecNumber evidence="3">2.3.2.26</ecNumber>
    </recommendedName>
    <alternativeName>
        <fullName evidence="11">HECT-type ubiquitin transferase E3C</fullName>
    </alternativeName>
    <alternativeName>
        <fullName evidence="12">RTA-associated ubiquitin ligase</fullName>
    </alternativeName>
</protein>
<evidence type="ECO:0000256" key="6">
    <source>
        <dbReference type="ARBA" id="ARBA00022786"/>
    </source>
</evidence>
<dbReference type="Pfam" id="PF08737">
    <property type="entry name" value="Rgp1"/>
    <property type="match status" value="2"/>
</dbReference>
<evidence type="ECO:0000256" key="3">
    <source>
        <dbReference type="ARBA" id="ARBA00012485"/>
    </source>
</evidence>
<dbReference type="InterPro" id="IPR044611">
    <property type="entry name" value="E3A/B/C-like"/>
</dbReference>
<keyword evidence="5" id="KW-0808">Transferase</keyword>
<dbReference type="Gene3D" id="3.90.1750.10">
    <property type="entry name" value="Hect, E3 ligase catalytic domains"/>
    <property type="match status" value="1"/>
</dbReference>
<feature type="active site" description="Glycyl thioester intermediate" evidence="13">
    <location>
        <position position="1437"/>
    </location>
</feature>
<gene>
    <name evidence="15" type="ORF">EDS130_LOCUS7683</name>
</gene>
<dbReference type="EC" id="2.3.2.26" evidence="3"/>
<dbReference type="SMART" id="SM00119">
    <property type="entry name" value="HECTc"/>
    <property type="match status" value="1"/>
</dbReference>
<keyword evidence="6 13" id="KW-0833">Ubl conjugation pathway</keyword>
<evidence type="ECO:0000256" key="10">
    <source>
        <dbReference type="ARBA" id="ARBA00067506"/>
    </source>
</evidence>
<comment type="caution">
    <text evidence="15">The sequence shown here is derived from an EMBL/GenBank/DDBJ whole genome shotgun (WGS) entry which is preliminary data.</text>
</comment>
<dbReference type="Gene3D" id="3.30.2160.10">
    <property type="entry name" value="Hect, E3 ligase catalytic domain"/>
    <property type="match status" value="1"/>
</dbReference>
<keyword evidence="4" id="KW-1017">Isopeptide bond</keyword>
<dbReference type="FunFam" id="3.30.2410.10:FF:000011">
    <property type="entry name" value="Putative Ubiquitin-protein ligase E3C"/>
    <property type="match status" value="1"/>
</dbReference>
<evidence type="ECO:0000256" key="5">
    <source>
        <dbReference type="ARBA" id="ARBA00022679"/>
    </source>
</evidence>
<comment type="similarity">
    <text evidence="8">Belongs to the UBE3C family.</text>
</comment>
<dbReference type="PANTHER" id="PTHR45700:SF2">
    <property type="entry name" value="UBIQUITIN-PROTEIN LIGASE E3C"/>
    <property type="match status" value="1"/>
</dbReference>
<accession>A0A813X186</accession>
<dbReference type="GO" id="GO:0000209">
    <property type="term" value="P:protein polyubiquitination"/>
    <property type="evidence" value="ECO:0007669"/>
    <property type="project" value="InterPro"/>
</dbReference>
<dbReference type="InterPro" id="IPR035983">
    <property type="entry name" value="Hect_E3_ubiquitin_ligase"/>
</dbReference>